<keyword evidence="6" id="KW-1185">Reference proteome</keyword>
<dbReference type="OrthoDB" id="59184at2759"/>
<dbReference type="EMBL" id="JNBR01000447">
    <property type="protein sequence ID" value="OQR92672.1"/>
    <property type="molecule type" value="Genomic_DNA"/>
</dbReference>
<evidence type="ECO:0000256" key="2">
    <source>
        <dbReference type="SAM" id="SignalP"/>
    </source>
</evidence>
<proteinExistence type="predicted"/>
<dbReference type="Pfam" id="PF00734">
    <property type="entry name" value="CBM_1"/>
    <property type="match status" value="2"/>
</dbReference>
<evidence type="ECO:0000256" key="1">
    <source>
        <dbReference type="ARBA" id="ARBA00022729"/>
    </source>
</evidence>
<dbReference type="GO" id="GO:0030248">
    <property type="term" value="F:cellulose binding"/>
    <property type="evidence" value="ECO:0007669"/>
    <property type="project" value="InterPro"/>
</dbReference>
<dbReference type="SUPFAM" id="SSF57180">
    <property type="entry name" value="Cellulose-binding domain"/>
    <property type="match status" value="2"/>
</dbReference>
<feature type="signal peptide" evidence="2">
    <location>
        <begin position="1"/>
        <end position="18"/>
    </location>
</feature>
<dbReference type="InterPro" id="IPR035971">
    <property type="entry name" value="CBD_sf"/>
</dbReference>
<dbReference type="GO" id="GO:0005576">
    <property type="term" value="C:extracellular region"/>
    <property type="evidence" value="ECO:0007669"/>
    <property type="project" value="InterPro"/>
</dbReference>
<name>A0A0A7CND5_ACHHY</name>
<feature type="chain" id="PRO_5002026834" evidence="2">
    <location>
        <begin position="19"/>
        <end position="274"/>
    </location>
</feature>
<accession>A0A0A7CND5</accession>
<sequence>MVAHTLAFTALLAAVAHANHYRSSGADTVELWGQCGGNTYVGDTTCVAGSYCKFLGDSYSQCQPGGTDEIGVWGQCGGEGYTGATTCASGSYCKTWNPQYSQCVPETSVRGLAASVPDDWVVSTGVCHNKCDGEDDYETTGITSLEGCVAEAVSRGRYFAVWRDNVCTVLSTVYTYKMDPACTSAAYFDKSKYSCAGNSDYHGSDIGNTQTRFNRCLDACEFYTSGGKNCNAVTYVQLPGNPYFGTCFFKSISANATAVRSDMGAAACKLISSS</sequence>
<dbReference type="GO" id="GO:0005975">
    <property type="term" value="P:carbohydrate metabolic process"/>
    <property type="evidence" value="ECO:0007669"/>
    <property type="project" value="InterPro"/>
</dbReference>
<gene>
    <name evidence="5" type="ORF">ACHHYP_03343</name>
</gene>
<keyword evidence="1 2" id="KW-0732">Signal</keyword>
<evidence type="ECO:0000313" key="5">
    <source>
        <dbReference type="EMBL" id="OQR92672.1"/>
    </source>
</evidence>
<dbReference type="InterPro" id="IPR000254">
    <property type="entry name" value="CBD"/>
</dbReference>
<dbReference type="EMBL" id="KM038448">
    <property type="protein sequence ID" value="AIG55909.1"/>
    <property type="molecule type" value="Genomic_DNA"/>
</dbReference>
<reference evidence="4 6" key="1">
    <citation type="journal article" date="2014" name="Genome Biol. Evol.">
        <title>The secreted proteins of Achlya hypogyna and Thraustotheca clavata identify the ancestral oomycete secretome and reveal gene acquisitions by horizontal gene transfer.</title>
        <authorList>
            <person name="Misner I."/>
            <person name="Blouin N."/>
            <person name="Leonard G."/>
            <person name="Richards T.A."/>
            <person name="Lane C.E."/>
        </authorList>
    </citation>
    <scope>NUCLEOTIDE SEQUENCE</scope>
    <source>
        <strain evidence="4 6">ATCC 48635</strain>
    </source>
</reference>
<evidence type="ECO:0000313" key="6">
    <source>
        <dbReference type="Proteomes" id="UP000243579"/>
    </source>
</evidence>
<organism evidence="4">
    <name type="scientific">Achlya hypogyna</name>
    <name type="common">Oomycete</name>
    <name type="synonym">Protoachlya hypogyna</name>
    <dbReference type="NCBI Taxonomy" id="1202772"/>
    <lineage>
        <taxon>Eukaryota</taxon>
        <taxon>Sar</taxon>
        <taxon>Stramenopiles</taxon>
        <taxon>Oomycota</taxon>
        <taxon>Saprolegniomycetes</taxon>
        <taxon>Saprolegniales</taxon>
        <taxon>Achlyaceae</taxon>
        <taxon>Achlya</taxon>
    </lineage>
</organism>
<dbReference type="PROSITE" id="PS51164">
    <property type="entry name" value="CBM1_2"/>
    <property type="match status" value="2"/>
</dbReference>
<dbReference type="STRING" id="1202772.A0A0A7CND5"/>
<feature type="domain" description="CBM1" evidence="3">
    <location>
        <begin position="68"/>
        <end position="104"/>
    </location>
</feature>
<dbReference type="Proteomes" id="UP000243579">
    <property type="component" value="Unassembled WGS sequence"/>
</dbReference>
<dbReference type="AlphaFoldDB" id="A0A0A7CND5"/>
<dbReference type="SMART" id="SM00236">
    <property type="entry name" value="fCBD"/>
    <property type="match status" value="2"/>
</dbReference>
<evidence type="ECO:0000259" key="3">
    <source>
        <dbReference type="PROSITE" id="PS51164"/>
    </source>
</evidence>
<feature type="domain" description="CBM1" evidence="3">
    <location>
        <begin position="27"/>
        <end position="63"/>
    </location>
</feature>
<protein>
    <submittedName>
        <fullName evidence="4">Secreted protein</fullName>
    </submittedName>
</protein>
<evidence type="ECO:0000313" key="4">
    <source>
        <dbReference type="EMBL" id="AIG55909.1"/>
    </source>
</evidence>